<dbReference type="Gene3D" id="3.40.50.10490">
    <property type="entry name" value="Glucose-6-phosphate isomerase like protein, domain 1"/>
    <property type="match status" value="1"/>
</dbReference>
<reference evidence="8" key="2">
    <citation type="journal article" date="2021" name="Nat. Plants">
        <title>Gene duplications and phylogenomic conflict underlie major pulses of phenotypic evolution in gymnosperms.</title>
        <authorList>
            <person name="Stull G.W."/>
            <person name="Qu X.J."/>
            <person name="Parins-Fukuchi C."/>
            <person name="Yang Y.Y."/>
            <person name="Yang J.B."/>
            <person name="Yang Z.Y."/>
            <person name="Hu Y."/>
            <person name="Ma H."/>
            <person name="Soltis P.S."/>
            <person name="Soltis D.E."/>
            <person name="Li D.Z."/>
            <person name="Smith S.A."/>
            <person name="Yi T.S."/>
        </authorList>
    </citation>
    <scope>NUCLEOTIDE SEQUENCE</scope>
</reference>
<dbReference type="NCBIfam" id="TIGR01011">
    <property type="entry name" value="rpsB_bact"/>
    <property type="match status" value="1"/>
</dbReference>
<protein>
    <recommendedName>
        <fullName evidence="4 5">Small ribosomal subunit protein uS2c</fullName>
    </recommendedName>
</protein>
<dbReference type="GO" id="GO:0003735">
    <property type="term" value="F:structural constituent of ribosome"/>
    <property type="evidence" value="ECO:0007669"/>
    <property type="project" value="InterPro"/>
</dbReference>
<dbReference type="HAMAP" id="MF_00291_B">
    <property type="entry name" value="Ribosomal_uS2_B"/>
    <property type="match status" value="1"/>
</dbReference>
<dbReference type="PRINTS" id="PR00395">
    <property type="entry name" value="RIBOSOMALS2"/>
</dbReference>
<accession>A0A6J4AEL1</accession>
<geneLocation type="chloroplast" evidence="7"/>
<evidence type="ECO:0000256" key="1">
    <source>
        <dbReference type="ARBA" id="ARBA00006242"/>
    </source>
</evidence>
<keyword evidence="7" id="KW-0150">Chloroplast</keyword>
<dbReference type="EMBL" id="LC500575">
    <property type="protein sequence ID" value="BBN66318.1"/>
    <property type="molecule type" value="Genomic_DNA"/>
</dbReference>
<keyword evidence="2 5" id="KW-0689">Ribosomal protein</keyword>
<dbReference type="PROSITE" id="PS00963">
    <property type="entry name" value="RIBOSOMAL_S2_2"/>
    <property type="match status" value="1"/>
</dbReference>
<evidence type="ECO:0000256" key="6">
    <source>
        <dbReference type="RuleBase" id="RU003631"/>
    </source>
</evidence>
<dbReference type="InterPro" id="IPR001865">
    <property type="entry name" value="Ribosomal_uS2"/>
</dbReference>
<evidence type="ECO:0000313" key="7">
    <source>
        <dbReference type="EMBL" id="BBN66318.1"/>
    </source>
</evidence>
<evidence type="ECO:0000256" key="2">
    <source>
        <dbReference type="ARBA" id="ARBA00022980"/>
    </source>
</evidence>
<dbReference type="Gene3D" id="1.10.287.610">
    <property type="entry name" value="Helix hairpin bin"/>
    <property type="match status" value="1"/>
</dbReference>
<dbReference type="InterPro" id="IPR018130">
    <property type="entry name" value="Ribosomal_uS2_CS"/>
</dbReference>
<reference evidence="7" key="1">
    <citation type="journal article" date="2020" name="Front. Plant Sci.">
        <title>The origin and evolution of plastid genome downsizing in Southern Hemispheric cypresses (Cupressaceae).</title>
        <authorList>
            <person name="Sudianto E."/>
            <person name="Wu C."/>
            <person name="Chaw S."/>
        </authorList>
    </citation>
    <scope>NUCLEOTIDE SEQUENCE</scope>
</reference>
<organism evidence="7">
    <name type="scientific">Athrotaxis laxifolia</name>
    <name type="common">Tasmanian pencil pine</name>
    <dbReference type="NCBI Taxonomy" id="28976"/>
    <lineage>
        <taxon>Eukaryota</taxon>
        <taxon>Viridiplantae</taxon>
        <taxon>Streptophyta</taxon>
        <taxon>Embryophyta</taxon>
        <taxon>Tracheophyta</taxon>
        <taxon>Spermatophyta</taxon>
        <taxon>Pinopsida</taxon>
        <taxon>Pinidae</taxon>
        <taxon>Conifers II</taxon>
        <taxon>Cupressales</taxon>
        <taxon>Cupressaceae</taxon>
        <taxon>Athrotaxis</taxon>
    </lineage>
</organism>
<evidence type="ECO:0000313" key="8">
    <source>
        <dbReference type="EMBL" id="QYB20925.1"/>
    </source>
</evidence>
<comment type="similarity">
    <text evidence="1 5 6">Belongs to the universal ribosomal protein uS2 family.</text>
</comment>
<gene>
    <name evidence="5 7" type="primary">rps2</name>
</gene>
<dbReference type="GO" id="GO:0006412">
    <property type="term" value="P:translation"/>
    <property type="evidence" value="ECO:0007669"/>
    <property type="project" value="UniProtKB-UniRule"/>
</dbReference>
<keyword evidence="3 5" id="KW-0687">Ribonucleoprotein</keyword>
<dbReference type="Pfam" id="PF00318">
    <property type="entry name" value="Ribosomal_S2"/>
    <property type="match status" value="1"/>
</dbReference>
<evidence type="ECO:0000256" key="5">
    <source>
        <dbReference type="HAMAP-Rule" id="MF_00291"/>
    </source>
</evidence>
<dbReference type="GO" id="GO:0009507">
    <property type="term" value="C:chloroplast"/>
    <property type="evidence" value="ECO:0007669"/>
    <property type="project" value="UniProtKB-SubCell"/>
</dbReference>
<dbReference type="InterPro" id="IPR005706">
    <property type="entry name" value="Ribosomal_uS2_bac/mit/plastid"/>
</dbReference>
<dbReference type="AlphaFoldDB" id="A0A6J4AEL1"/>
<dbReference type="GO" id="GO:0005763">
    <property type="term" value="C:mitochondrial small ribosomal subunit"/>
    <property type="evidence" value="ECO:0007669"/>
    <property type="project" value="TreeGrafter"/>
</dbReference>
<dbReference type="PANTHER" id="PTHR12534">
    <property type="entry name" value="30S RIBOSOMAL PROTEIN S2 PROKARYOTIC AND ORGANELLAR"/>
    <property type="match status" value="1"/>
</dbReference>
<dbReference type="EMBL" id="MW470974">
    <property type="protein sequence ID" value="QYB20925.1"/>
    <property type="molecule type" value="Genomic_DNA"/>
</dbReference>
<comment type="subcellular location">
    <subcellularLocation>
        <location evidence="5">Plastid</location>
        <location evidence="5">Chloroplast</location>
    </subcellularLocation>
</comment>
<dbReference type="SUPFAM" id="SSF52313">
    <property type="entry name" value="Ribosomal protein S2"/>
    <property type="match status" value="1"/>
</dbReference>
<reference evidence="8" key="3">
    <citation type="submission" date="2021-01" db="EMBL/GenBank/DDBJ databases">
        <authorList>
            <person name="Stull G."/>
            <person name="Qu X.-J."/>
            <person name="Parins-Fukuchi C."/>
            <person name="Yang Y.-Y."/>
            <person name="Yang J.-B."/>
            <person name="Yang Z.-Y."/>
            <person name="Hu Y."/>
            <person name="Ma H."/>
            <person name="Soltis P."/>
            <person name="Soltis D."/>
            <person name="Li D.-Z."/>
            <person name="Smith S."/>
            <person name="Yi T.-S."/>
        </authorList>
    </citation>
    <scope>NUCLEOTIDE SEQUENCE</scope>
</reference>
<proteinExistence type="inferred from homology"/>
<name>A0A6J4AEL1_ATHLA</name>
<sequence length="263" mass="30259">MNILYQVRYGKPSNPFHWNVGITVHSKKQNENKMKIKNLNLNIKKMIKVGIHFGHKTKKRNPKMAPYILKERKNSHLLNLNYTTHFLSQACNFLFDASNKGKQFMIVGTKNHTTDAAKLAALAARCHYVNKKWLAGMLTNWFTTETRLNKFKSLTKQKNMEDRFTKKEAAIFNRDLNKLQNDLEGIRYMTELPDIVIILDQKGEYTAIRECKRLGIPTICLVDTDCDPNVVDIPIPANDDGRGPIQLVLNEFISAIRAGKEKK</sequence>
<evidence type="ECO:0000256" key="3">
    <source>
        <dbReference type="ARBA" id="ARBA00023274"/>
    </source>
</evidence>
<keyword evidence="7" id="KW-0934">Plastid</keyword>
<dbReference type="CDD" id="cd01425">
    <property type="entry name" value="RPS2"/>
    <property type="match status" value="1"/>
</dbReference>
<dbReference type="InterPro" id="IPR023591">
    <property type="entry name" value="Ribosomal_uS2_flav_dom_sf"/>
</dbReference>
<evidence type="ECO:0000256" key="4">
    <source>
        <dbReference type="ARBA" id="ARBA00035155"/>
    </source>
</evidence>
<dbReference type="PANTHER" id="PTHR12534:SF0">
    <property type="entry name" value="SMALL RIBOSOMAL SUBUNIT PROTEIN US2M"/>
    <property type="match status" value="1"/>
</dbReference>